<evidence type="ECO:0000256" key="4">
    <source>
        <dbReference type="SAM" id="Phobius"/>
    </source>
</evidence>
<dbReference type="CDD" id="cd10954">
    <property type="entry name" value="CE4_CtAXE_like"/>
    <property type="match status" value="1"/>
</dbReference>
<keyword evidence="7" id="KW-1185">Reference proteome</keyword>
<feature type="transmembrane region" description="Helical" evidence="4">
    <location>
        <begin position="7"/>
        <end position="27"/>
    </location>
</feature>
<evidence type="ECO:0000256" key="3">
    <source>
        <dbReference type="SAM" id="MobiDB-lite"/>
    </source>
</evidence>
<dbReference type="SUPFAM" id="SSF88713">
    <property type="entry name" value="Glycoside hydrolase/deacetylase"/>
    <property type="match status" value="1"/>
</dbReference>
<dbReference type="Pfam" id="PF01522">
    <property type="entry name" value="Polysacc_deac_1"/>
    <property type="match status" value="1"/>
</dbReference>
<feature type="region of interest" description="Disordered" evidence="3">
    <location>
        <begin position="259"/>
        <end position="299"/>
    </location>
</feature>
<dbReference type="PANTHER" id="PTHR10587:SF133">
    <property type="entry name" value="CHITIN DEACETYLASE 1-RELATED"/>
    <property type="match status" value="1"/>
</dbReference>
<keyword evidence="2" id="KW-0378">Hydrolase</keyword>
<dbReference type="InterPro" id="IPR037126">
    <property type="entry name" value="PdaC/RsiV-like_sf"/>
</dbReference>
<accession>A0ABR8XBZ8</accession>
<feature type="domain" description="NodB homology" evidence="5">
    <location>
        <begin position="290"/>
        <end position="464"/>
    </location>
</feature>
<dbReference type="InterPro" id="IPR021729">
    <property type="entry name" value="DUF3298"/>
</dbReference>
<dbReference type="InterPro" id="IPR011330">
    <property type="entry name" value="Glyco_hydro/deAcase_b/a-brl"/>
</dbReference>
<comment type="caution">
    <text evidence="6">The sequence shown here is derived from an EMBL/GenBank/DDBJ whole genome shotgun (WGS) entry which is preliminary data.</text>
</comment>
<reference evidence="6 7" key="1">
    <citation type="submission" date="2020-08" db="EMBL/GenBank/DDBJ databases">
        <title>A Genomic Blueprint of the Chicken Gut Microbiome.</title>
        <authorList>
            <person name="Gilroy R."/>
            <person name="Ravi A."/>
            <person name="Getino M."/>
            <person name="Pursley I."/>
            <person name="Horton D.L."/>
            <person name="Alikhan N.-F."/>
            <person name="Baker D."/>
            <person name="Gharbi K."/>
            <person name="Hall N."/>
            <person name="Watson M."/>
            <person name="Adriaenssens E.M."/>
            <person name="Foster-Nyarko E."/>
            <person name="Jarju S."/>
            <person name="Secka A."/>
            <person name="Antonio M."/>
            <person name="Oren A."/>
            <person name="Chaudhuri R."/>
            <person name="La Ragione R.M."/>
            <person name="Hildebrand F."/>
            <person name="Pallen M.J."/>
        </authorList>
    </citation>
    <scope>NUCLEOTIDE SEQUENCE [LARGE SCALE GENOMIC DNA]</scope>
    <source>
        <strain evidence="6 7">Re31</strain>
    </source>
</reference>
<name>A0ABR8XBZ8_9BACL</name>
<gene>
    <name evidence="6" type="ORF">H9636_08825</name>
</gene>
<proteinExistence type="predicted"/>
<keyword evidence="4" id="KW-1133">Transmembrane helix</keyword>
<organism evidence="6 7">
    <name type="scientific">Ureibacillus galli</name>
    <dbReference type="NCBI Taxonomy" id="2762222"/>
    <lineage>
        <taxon>Bacteria</taxon>
        <taxon>Bacillati</taxon>
        <taxon>Bacillota</taxon>
        <taxon>Bacilli</taxon>
        <taxon>Bacillales</taxon>
        <taxon>Caryophanaceae</taxon>
        <taxon>Ureibacillus</taxon>
    </lineage>
</organism>
<keyword evidence="4" id="KW-0472">Membrane</keyword>
<evidence type="ECO:0000256" key="2">
    <source>
        <dbReference type="ARBA" id="ARBA00022801"/>
    </source>
</evidence>
<evidence type="ECO:0000256" key="1">
    <source>
        <dbReference type="ARBA" id="ARBA00022723"/>
    </source>
</evidence>
<protein>
    <submittedName>
        <fullName evidence="6">Polysaccharide deacetylase family protein</fullName>
    </submittedName>
</protein>
<dbReference type="Proteomes" id="UP000640930">
    <property type="component" value="Unassembled WGS sequence"/>
</dbReference>
<dbReference type="EMBL" id="JACSQA010000010">
    <property type="protein sequence ID" value="MBD8026761.1"/>
    <property type="molecule type" value="Genomic_DNA"/>
</dbReference>
<dbReference type="Gene3D" id="3.90.640.20">
    <property type="entry name" value="Heat-shock cognate protein, ATPase"/>
    <property type="match status" value="1"/>
</dbReference>
<evidence type="ECO:0000313" key="6">
    <source>
        <dbReference type="EMBL" id="MBD8026761.1"/>
    </source>
</evidence>
<dbReference type="Pfam" id="PF11738">
    <property type="entry name" value="DUF3298"/>
    <property type="match status" value="1"/>
</dbReference>
<dbReference type="InterPro" id="IPR002509">
    <property type="entry name" value="NODB_dom"/>
</dbReference>
<dbReference type="Gene3D" id="3.20.20.370">
    <property type="entry name" value="Glycoside hydrolase/deacetylase"/>
    <property type="match status" value="1"/>
</dbReference>
<dbReference type="Gene3D" id="3.30.565.40">
    <property type="entry name" value="Fervidobacterium nodosum Rt17-B1 like"/>
    <property type="match status" value="1"/>
</dbReference>
<dbReference type="PANTHER" id="PTHR10587">
    <property type="entry name" value="GLYCOSYL TRANSFERASE-RELATED"/>
    <property type="match status" value="1"/>
</dbReference>
<dbReference type="RefSeq" id="WP_191707253.1">
    <property type="nucleotide sequence ID" value="NZ_JACSQA010000010.1"/>
</dbReference>
<dbReference type="InterPro" id="IPR050248">
    <property type="entry name" value="Polysacc_deacetylase_ArnD"/>
</dbReference>
<keyword evidence="1" id="KW-0479">Metal-binding</keyword>
<keyword evidence="4" id="KW-0812">Transmembrane</keyword>
<dbReference type="PROSITE" id="PS51677">
    <property type="entry name" value="NODB"/>
    <property type="match status" value="1"/>
</dbReference>
<evidence type="ECO:0000259" key="5">
    <source>
        <dbReference type="PROSITE" id="PS51677"/>
    </source>
</evidence>
<sequence>MKAKRIIIFVLSIFVFLGAILLFKSLLVKNDGSDTSNEKNSSKKTEASAYSGVNIVSEVFDETTFHIAIHYPKFKDEQLNQGIADYVSESKQNFLNEVKNNKEFLKENIAELNISFNIYPVIDNVYSIVFSNESYVVGANGTQSTKVFLVDIHNNQYIQQTAILNDNEQNRDKIYELLRNAFEQSEQYSLYFFKEDLKNWIEDEDNHFSNMYLTDKSVVFKFNEYEVTAGAAGTPEISIPFDQFKEFLTDEWKNKLAVEVEPDHQTVPPKVNNGEDSEKPSDKGASTGGKRVALTFDDGPHPKNTEKILKLLDKYNAKATFFMLGNRVDFYPNIVKDIASKGHELGNHTWSHKDLTTLSNDEVKKEVKQTNEAILKAVGEYPTVFRPPYGAINDRVDEVSGMPATLWTIDTLDWKSHDPKAILSIVKENVKDGSVILMHDIHATTVEALEPVLKFLKEEGYECVTVSNI</sequence>
<evidence type="ECO:0000313" key="7">
    <source>
        <dbReference type="Proteomes" id="UP000640930"/>
    </source>
</evidence>